<name>A0ABT1MCV3_9MYCO</name>
<dbReference type="SUPFAM" id="SSF48452">
    <property type="entry name" value="TPR-like"/>
    <property type="match status" value="1"/>
</dbReference>
<protein>
    <recommendedName>
        <fullName evidence="3">ATP-dependent transcriptional regulator</fullName>
    </recommendedName>
</protein>
<gene>
    <name evidence="1" type="ORF">NM203_31380</name>
</gene>
<proteinExistence type="predicted"/>
<evidence type="ECO:0000313" key="2">
    <source>
        <dbReference type="Proteomes" id="UP001651690"/>
    </source>
</evidence>
<evidence type="ECO:0000313" key="1">
    <source>
        <dbReference type="EMBL" id="MCP9276695.1"/>
    </source>
</evidence>
<comment type="caution">
    <text evidence="1">The sequence shown here is derived from an EMBL/GenBank/DDBJ whole genome shotgun (WGS) entry which is preliminary data.</text>
</comment>
<dbReference type="RefSeq" id="WP_255064862.1">
    <property type="nucleotide sequence ID" value="NZ_JANDBD010000019.1"/>
</dbReference>
<accession>A0ABT1MCV3</accession>
<sequence>MNTLADAAFGGHPWRWPLPPARTPEERWLRAVAAGGQGRYAAALTDLGALERADGAGPLRSLAFSTRASFLRQLGWHAAARPWDGRALALADTHSDARADALIGLAADALGVGRFALSARLLDRARPVVGAGTSPRLPVRLAWVSAELAMFTSRGAEAVEHARAAVALAKDLGSTRHAVKSDVVHAAALCSAGELDDARRVADGALDAAEDSGLLPLSWALACLLGDIGSATRPPDTIAEIRTRSANVVEDRGGAWSSR</sequence>
<dbReference type="EMBL" id="JANDBD010000019">
    <property type="protein sequence ID" value="MCP9276695.1"/>
    <property type="molecule type" value="Genomic_DNA"/>
</dbReference>
<reference evidence="1 2" key="1">
    <citation type="submission" date="2022-06" db="EMBL/GenBank/DDBJ databases">
        <title>Mycolicibacterium sp. CAU 1645 isolated from seawater.</title>
        <authorList>
            <person name="Kim W."/>
        </authorList>
    </citation>
    <scope>NUCLEOTIDE SEQUENCE [LARGE SCALE GENOMIC DNA]</scope>
    <source>
        <strain evidence="1 2">CAU 1645</strain>
    </source>
</reference>
<evidence type="ECO:0008006" key="3">
    <source>
        <dbReference type="Google" id="ProtNLM"/>
    </source>
</evidence>
<dbReference type="InterPro" id="IPR011990">
    <property type="entry name" value="TPR-like_helical_dom_sf"/>
</dbReference>
<organism evidence="1 2">
    <name type="scientific">Mycolicibacterium arenosum</name>
    <dbReference type="NCBI Taxonomy" id="2952157"/>
    <lineage>
        <taxon>Bacteria</taxon>
        <taxon>Bacillati</taxon>
        <taxon>Actinomycetota</taxon>
        <taxon>Actinomycetes</taxon>
        <taxon>Mycobacteriales</taxon>
        <taxon>Mycobacteriaceae</taxon>
        <taxon>Mycolicibacterium</taxon>
    </lineage>
</organism>
<dbReference type="Proteomes" id="UP001651690">
    <property type="component" value="Unassembled WGS sequence"/>
</dbReference>
<keyword evidence="2" id="KW-1185">Reference proteome</keyword>
<dbReference type="Gene3D" id="1.25.40.10">
    <property type="entry name" value="Tetratricopeptide repeat domain"/>
    <property type="match status" value="1"/>
</dbReference>